<dbReference type="GeneID" id="112681608"/>
<dbReference type="InterPro" id="IPR025398">
    <property type="entry name" value="DUF4371"/>
</dbReference>
<sequence length="922" mass="105473">MSLVEEVCVCGKMKAKMNSTNWLRHTIACKKRKSVESTAKLSTFFKSSRNVSDKVETLVIETIDSIVCEQRKSDSQNYSESIPDDDVIDSNLVNENLDKLCTTCVVSKDIIEVSSVSSTTENISGSNVESYLNTISTIFESYPNDPALIPTSNISDEQFSFINSLGPCQPLQSSLPGKQFLKRMQGERLRSFHDEHYFKKLQYGSLVKRMWMSYSPSVDKVYCIACKLFGTSTAKKNPLAKDGINDWKHISRRILCHETSSDHLQAVLRKSMYNSNQRVDVGLILESSNAYVAENREVVKIIFETIIYLARQNIPFRGHDESLTSLNKGNFLEMLKLLSKHHALLSCHLRKIEDSKNHNRLTFLSNVSQNTMICILGELIRSKILKSVKSAQVFSIMIDTTTDISNLEQFSLVLRFVNDQGMVEERLVALKIATDSTGKGMFNLFCDICEKYGLDWKNQLCAQSYDGAAVMQGQYSGLRTLIQEHNPRAVYIWCFAHTLNLTIVDTCDSCTETRNFFGYIQSLKEFMAARKRTALFMEHQKTLYPHERAQVVIEVVFEKYKAILNTLEDLSNISDRSTGSLATTLFKNITSFSFVSIMFLTKTIFEITTPLSKYLQSPAIDFMQALVMVDSVKQQLTNLRTTEGAHEVLQNAKQFAIDNELDETQLPEIRLRKRKRMFDEISEDEIISNPVDNFKSKVYFLVIDKIIMSITTRFEKSNDILKDLSFLTHDRLMNANQGKPCPDDMFNSLKIWIPQINQDALRIEYTVFSKSFLEFQSQINPDKVHNYTDDINFINNNEYEDDSDENHENESQDTNINRSKKTTPLQLLQLLNSFDLITAFPNLYLLYKHLCTIPTTSVSCERSFSKLKLIKTRLRSTMAQSRLESLILISCEKDLTNSINIDEAIDKLALTSDLMKKSLLFK</sequence>
<feature type="region of interest" description="Disordered" evidence="1">
    <location>
        <begin position="798"/>
        <end position="818"/>
    </location>
</feature>
<evidence type="ECO:0000259" key="2">
    <source>
        <dbReference type="SMART" id="SM00597"/>
    </source>
</evidence>
<dbReference type="InterPro" id="IPR008906">
    <property type="entry name" value="HATC_C_dom"/>
</dbReference>
<evidence type="ECO:0000313" key="4">
    <source>
        <dbReference type="RefSeq" id="XP_025407640.1"/>
    </source>
</evidence>
<keyword evidence="3" id="KW-1185">Reference proteome</keyword>
<name>A0A8B8FBD8_9HEMI</name>
<gene>
    <name evidence="4" type="primary">LOC112681608</name>
</gene>
<dbReference type="PANTHER" id="PTHR45749">
    <property type="match status" value="1"/>
</dbReference>
<evidence type="ECO:0000256" key="1">
    <source>
        <dbReference type="SAM" id="MobiDB-lite"/>
    </source>
</evidence>
<feature type="compositionally biased region" description="Acidic residues" evidence="1">
    <location>
        <begin position="798"/>
        <end position="807"/>
    </location>
</feature>
<protein>
    <submittedName>
        <fullName evidence="4">Zinc finger MYM-type protein 1-like</fullName>
    </submittedName>
</protein>
<dbReference type="Pfam" id="PF14291">
    <property type="entry name" value="DUF4371"/>
    <property type="match status" value="1"/>
</dbReference>
<feature type="domain" description="TTF-type" evidence="2">
    <location>
        <begin position="197"/>
        <end position="278"/>
    </location>
</feature>
<dbReference type="PANTHER" id="PTHR45749:SF37">
    <property type="entry name" value="OS05G0311600 PROTEIN"/>
    <property type="match status" value="1"/>
</dbReference>
<dbReference type="Pfam" id="PF05699">
    <property type="entry name" value="Dimer_Tnp_hAT"/>
    <property type="match status" value="1"/>
</dbReference>
<dbReference type="OrthoDB" id="6609244at2759"/>
<dbReference type="InterPro" id="IPR006580">
    <property type="entry name" value="Znf_TTF"/>
</dbReference>
<dbReference type="SUPFAM" id="SSF53098">
    <property type="entry name" value="Ribonuclease H-like"/>
    <property type="match status" value="1"/>
</dbReference>
<reference evidence="4" key="1">
    <citation type="submission" date="2025-08" db="UniProtKB">
        <authorList>
            <consortium name="RefSeq"/>
        </authorList>
    </citation>
    <scope>IDENTIFICATION</scope>
</reference>
<accession>A0A8B8FBD8</accession>
<organism evidence="3 4">
    <name type="scientific">Sipha flava</name>
    <name type="common">yellow sugarcane aphid</name>
    <dbReference type="NCBI Taxonomy" id="143950"/>
    <lineage>
        <taxon>Eukaryota</taxon>
        <taxon>Metazoa</taxon>
        <taxon>Ecdysozoa</taxon>
        <taxon>Arthropoda</taxon>
        <taxon>Hexapoda</taxon>
        <taxon>Insecta</taxon>
        <taxon>Pterygota</taxon>
        <taxon>Neoptera</taxon>
        <taxon>Paraneoptera</taxon>
        <taxon>Hemiptera</taxon>
        <taxon>Sternorrhyncha</taxon>
        <taxon>Aphidomorpha</taxon>
        <taxon>Aphidoidea</taxon>
        <taxon>Aphididae</taxon>
        <taxon>Sipha</taxon>
    </lineage>
</organism>
<dbReference type="AlphaFoldDB" id="A0A8B8FBD8"/>
<proteinExistence type="predicted"/>
<dbReference type="Proteomes" id="UP000694846">
    <property type="component" value="Unplaced"/>
</dbReference>
<dbReference type="GO" id="GO:0046983">
    <property type="term" value="F:protein dimerization activity"/>
    <property type="evidence" value="ECO:0007669"/>
    <property type="project" value="InterPro"/>
</dbReference>
<dbReference type="RefSeq" id="XP_025407640.1">
    <property type="nucleotide sequence ID" value="XM_025551855.1"/>
</dbReference>
<evidence type="ECO:0000313" key="3">
    <source>
        <dbReference type="Proteomes" id="UP000694846"/>
    </source>
</evidence>
<dbReference type="InterPro" id="IPR012337">
    <property type="entry name" value="RNaseH-like_sf"/>
</dbReference>
<dbReference type="SMART" id="SM00597">
    <property type="entry name" value="ZnF_TTF"/>
    <property type="match status" value="1"/>
</dbReference>